<dbReference type="AlphaFoldDB" id="A0A1G5CGA6"/>
<evidence type="ECO:0008006" key="3">
    <source>
        <dbReference type="Google" id="ProtNLM"/>
    </source>
</evidence>
<dbReference type="Pfam" id="PF06949">
    <property type="entry name" value="DUF1292"/>
    <property type="match status" value="1"/>
</dbReference>
<dbReference type="Proteomes" id="UP000183047">
    <property type="component" value="Unassembled WGS sequence"/>
</dbReference>
<accession>A0A1G5CGA6</accession>
<dbReference type="InterPro" id="IPR009711">
    <property type="entry name" value="UPF0473"/>
</dbReference>
<name>A0A1G5CGA6_9FIRM</name>
<gene>
    <name evidence="1" type="ORF">SAMN02910451_01117</name>
</gene>
<dbReference type="OrthoDB" id="1934714at2"/>
<evidence type="ECO:0000313" key="2">
    <source>
        <dbReference type="Proteomes" id="UP000183047"/>
    </source>
</evidence>
<dbReference type="EMBL" id="FMUR01000006">
    <property type="protein sequence ID" value="SCY01555.1"/>
    <property type="molecule type" value="Genomic_DNA"/>
</dbReference>
<sequence>MEKIIFSPDGGEAVEFYCLEQTVIGAKTYLLVTDEEDGDGEALILRDDSDIKDEEAVYVIVDDDLELDAVAGVFRKLLSEDGIDLDI</sequence>
<dbReference type="STRING" id="185008.bhn_I2478"/>
<proteinExistence type="predicted"/>
<reference evidence="2" key="1">
    <citation type="submission" date="2016-10" db="EMBL/GenBank/DDBJ databases">
        <authorList>
            <person name="Varghese N."/>
            <person name="Submissions S."/>
        </authorList>
    </citation>
    <scope>NUCLEOTIDE SEQUENCE [LARGE SCALE GENOMIC DNA]</scope>
    <source>
        <strain evidence="2">XBD2006</strain>
    </source>
</reference>
<dbReference type="RefSeq" id="WP_026514412.1">
    <property type="nucleotide sequence ID" value="NZ_FMUR01000006.1"/>
</dbReference>
<protein>
    <recommendedName>
        <fullName evidence="3">DUF1292 domain-containing protein</fullName>
    </recommendedName>
</protein>
<organism evidence="1 2">
    <name type="scientific">Butyrivibrio hungatei</name>
    <dbReference type="NCBI Taxonomy" id="185008"/>
    <lineage>
        <taxon>Bacteria</taxon>
        <taxon>Bacillati</taxon>
        <taxon>Bacillota</taxon>
        <taxon>Clostridia</taxon>
        <taxon>Lachnospirales</taxon>
        <taxon>Lachnospiraceae</taxon>
        <taxon>Butyrivibrio</taxon>
    </lineage>
</organism>
<keyword evidence="2" id="KW-1185">Reference proteome</keyword>
<evidence type="ECO:0000313" key="1">
    <source>
        <dbReference type="EMBL" id="SCY01555.1"/>
    </source>
</evidence>